<reference evidence="1 2" key="1">
    <citation type="submission" date="2021-04" db="EMBL/GenBank/DDBJ databases">
        <title>Genome analysis of Polyangium sp.</title>
        <authorList>
            <person name="Li Y."/>
            <person name="Wang J."/>
        </authorList>
    </citation>
    <scope>NUCLEOTIDE SEQUENCE [LARGE SCALE GENOMIC DNA]</scope>
    <source>
        <strain evidence="1 2">SDU14</strain>
    </source>
</reference>
<dbReference type="Proteomes" id="UP001151081">
    <property type="component" value="Unassembled WGS sequence"/>
</dbReference>
<evidence type="ECO:0000313" key="1">
    <source>
        <dbReference type="EMBL" id="MDC3989247.1"/>
    </source>
</evidence>
<comment type="caution">
    <text evidence="1">The sequence shown here is derived from an EMBL/GenBank/DDBJ whole genome shotgun (WGS) entry which is preliminary data.</text>
</comment>
<accession>A0A9X3XFV0</accession>
<dbReference type="EMBL" id="JAGTJJ010000102">
    <property type="protein sequence ID" value="MDC3989247.1"/>
    <property type="molecule type" value="Genomic_DNA"/>
</dbReference>
<dbReference type="AlphaFoldDB" id="A0A9X3XFV0"/>
<name>A0A9X3XFV0_9BACT</name>
<gene>
    <name evidence="1" type="ORF">KEG57_52775</name>
</gene>
<evidence type="ECO:0000313" key="2">
    <source>
        <dbReference type="Proteomes" id="UP001151081"/>
    </source>
</evidence>
<proteinExistence type="predicted"/>
<dbReference type="RefSeq" id="WP_272429015.1">
    <property type="nucleotide sequence ID" value="NZ_JAGTJJ010000102.1"/>
</dbReference>
<sequence>MPSDVEGIDVVVHCDRAISQSGYSAETASSVPLDSPYAREREADKGLVTVMPGEQRTREFLVPRERILSALEIRYDMDVHDEIDFLRLTGGDAIVVHTYTTNAGIFTVSDVWPLPATSKLSSLPEPLHELTQRALDACGSPSAKAP</sequence>
<organism evidence="1 2">
    <name type="scientific">Polyangium jinanense</name>
    <dbReference type="NCBI Taxonomy" id="2829994"/>
    <lineage>
        <taxon>Bacteria</taxon>
        <taxon>Pseudomonadati</taxon>
        <taxon>Myxococcota</taxon>
        <taxon>Polyangia</taxon>
        <taxon>Polyangiales</taxon>
        <taxon>Polyangiaceae</taxon>
        <taxon>Polyangium</taxon>
    </lineage>
</organism>
<keyword evidence="2" id="KW-1185">Reference proteome</keyword>
<protein>
    <submittedName>
        <fullName evidence="1">Uncharacterized protein</fullName>
    </submittedName>
</protein>